<dbReference type="PANTHER" id="PTHR11638:SF18">
    <property type="entry name" value="HEAT SHOCK PROTEIN 104"/>
    <property type="match status" value="1"/>
</dbReference>
<dbReference type="GO" id="GO:0016887">
    <property type="term" value="F:ATP hydrolysis activity"/>
    <property type="evidence" value="ECO:0007669"/>
    <property type="project" value="InterPro"/>
</dbReference>
<dbReference type="Gene3D" id="3.40.50.300">
    <property type="entry name" value="P-loop containing nucleotide triphosphate hydrolases"/>
    <property type="match status" value="1"/>
</dbReference>
<dbReference type="SUPFAM" id="SSF52540">
    <property type="entry name" value="P-loop containing nucleoside triphosphate hydrolases"/>
    <property type="match status" value="1"/>
</dbReference>
<dbReference type="AlphaFoldDB" id="A0A1I3X5B1"/>
<dbReference type="GO" id="GO:0005737">
    <property type="term" value="C:cytoplasm"/>
    <property type="evidence" value="ECO:0007669"/>
    <property type="project" value="TreeGrafter"/>
</dbReference>
<evidence type="ECO:0000259" key="4">
    <source>
        <dbReference type="SMART" id="SM00382"/>
    </source>
</evidence>
<proteinExistence type="predicted"/>
<comment type="function">
    <text evidence="3">Part of a stress-induced multi-chaperone system, it is involved in the recovery of the cell from heat-induced damage, in cooperation with DnaK, DnaJ and GrpE. Acts before DnaK, in the processing of protein aggregates. Protein binding stimulates the ATPase activity; ATP hydrolysis unfolds the denatured protein aggregates, which probably helps expose new hydrophobic binding sites on the surface of ClpB-bound aggregates, contributing to the solubilization and refolding of denatured protein aggregates by DnaK.</text>
</comment>
<evidence type="ECO:0000256" key="3">
    <source>
        <dbReference type="ARBA" id="ARBA00025613"/>
    </source>
</evidence>
<evidence type="ECO:0000313" key="5">
    <source>
        <dbReference type="EMBL" id="SFK14487.1"/>
    </source>
</evidence>
<evidence type="ECO:0000313" key="6">
    <source>
        <dbReference type="Proteomes" id="UP000199589"/>
    </source>
</evidence>
<reference evidence="6" key="1">
    <citation type="submission" date="2016-10" db="EMBL/GenBank/DDBJ databases">
        <authorList>
            <person name="Varghese N."/>
            <person name="Submissions S."/>
        </authorList>
    </citation>
    <scope>NUCLEOTIDE SEQUENCE [LARGE SCALE GENOMIC DNA]</scope>
    <source>
        <strain evidence="6">DSM 16108</strain>
    </source>
</reference>
<dbReference type="PRINTS" id="PR00300">
    <property type="entry name" value="CLPPROTEASEA"/>
</dbReference>
<evidence type="ECO:0000256" key="2">
    <source>
        <dbReference type="ARBA" id="ARBA00022840"/>
    </source>
</evidence>
<dbReference type="PANTHER" id="PTHR11638">
    <property type="entry name" value="ATP-DEPENDENT CLP PROTEASE"/>
    <property type="match status" value="1"/>
</dbReference>
<dbReference type="SMART" id="SM00382">
    <property type="entry name" value="AAA"/>
    <property type="match status" value="1"/>
</dbReference>
<name>A0A1I3X5B1_9LACT</name>
<dbReference type="GO" id="GO:0034605">
    <property type="term" value="P:cellular response to heat"/>
    <property type="evidence" value="ECO:0007669"/>
    <property type="project" value="TreeGrafter"/>
</dbReference>
<dbReference type="Pfam" id="PF07724">
    <property type="entry name" value="AAA_2"/>
    <property type="match status" value="1"/>
</dbReference>
<accession>A0A1I3X5B1</accession>
<dbReference type="InterPro" id="IPR003959">
    <property type="entry name" value="ATPase_AAA_core"/>
</dbReference>
<dbReference type="GO" id="GO:0005524">
    <property type="term" value="F:ATP binding"/>
    <property type="evidence" value="ECO:0007669"/>
    <property type="project" value="UniProtKB-KW"/>
</dbReference>
<keyword evidence="1" id="KW-0547">Nucleotide-binding</keyword>
<dbReference type="InterPro" id="IPR003593">
    <property type="entry name" value="AAA+_ATPase"/>
</dbReference>
<dbReference type="InterPro" id="IPR027417">
    <property type="entry name" value="P-loop_NTPase"/>
</dbReference>
<keyword evidence="2" id="KW-0067">ATP-binding</keyword>
<feature type="domain" description="AAA+ ATPase" evidence="4">
    <location>
        <begin position="168"/>
        <end position="316"/>
    </location>
</feature>
<dbReference type="InterPro" id="IPR001270">
    <property type="entry name" value="ClpA/B"/>
</dbReference>
<keyword evidence="6" id="KW-1185">Reference proteome</keyword>
<dbReference type="EMBL" id="FOSJ01000012">
    <property type="protein sequence ID" value="SFK14487.1"/>
    <property type="molecule type" value="Genomic_DNA"/>
</dbReference>
<dbReference type="InterPro" id="IPR050130">
    <property type="entry name" value="ClpA_ClpB"/>
</dbReference>
<sequence length="391" mass="45266">MSRLLLINIDDYEEFKNKIVLEGKKLLPISKAFNFSTNNLIDDIEEYYEEEILIDLRSFNGSNNMLFLERIVNNELSQHTFFADFADKHVLDQMDTIFEDVQYFKSEKEPSEVQESNIVKKITDLNRQGIEQLVGNFSKNILGHDRFKESMGEKFLEYKILNSIGESDIFSIFLMGMSGVGKTEVARTLHSLLGGKKQLAKINFGNYSSQESLNSLIGSPRGYIGSETGELFEKIYNSDTGIILIDEFEKADGKVFNYFLEVLETGYATNSQGDSLNLNGYIFVFTSNVPEEKFEQVFSPELRSRFNLVSLFNPLNVKDKEIYIYTRLKKYVDEFNSIHDKNLNKKSIDKIVKSINVHNYQNLRLLNNQIRKEFIKHIKGAYPPNDKLWQK</sequence>
<evidence type="ECO:0000256" key="1">
    <source>
        <dbReference type="ARBA" id="ARBA00022741"/>
    </source>
</evidence>
<gene>
    <name evidence="5" type="ORF">SAMN04488569_101223</name>
</gene>
<dbReference type="Proteomes" id="UP000199589">
    <property type="component" value="Unassembled WGS sequence"/>
</dbReference>
<protein>
    <submittedName>
        <fullName evidence="5">AAA domain (Cdc48 subfamily)</fullName>
    </submittedName>
</protein>
<organism evidence="5 6">
    <name type="scientific">Marinilactibacillus piezotolerans</name>
    <dbReference type="NCBI Taxonomy" id="258723"/>
    <lineage>
        <taxon>Bacteria</taxon>
        <taxon>Bacillati</taxon>
        <taxon>Bacillota</taxon>
        <taxon>Bacilli</taxon>
        <taxon>Lactobacillales</taxon>
        <taxon>Carnobacteriaceae</taxon>
        <taxon>Marinilactibacillus</taxon>
    </lineage>
</organism>
<dbReference type="RefSeq" id="WP_091896649.1">
    <property type="nucleotide sequence ID" value="NZ_FOSJ01000012.1"/>
</dbReference>
<dbReference type="OrthoDB" id="9806903at2"/>